<sequence length="116" mass="11934">MSDVAGQAVAFHIGPKGRSVLPVAIRRAAGFVEGTEVVAVVLGEGRVLLETVDAVRQRVWAGAPDPAAADDSTTDVRRMREDDVAVSDAAAVRRSASPESGGSDDRGAALLARLGL</sequence>
<organism evidence="3">
    <name type="scientific">freshwater metagenome</name>
    <dbReference type="NCBI Taxonomy" id="449393"/>
    <lineage>
        <taxon>unclassified sequences</taxon>
        <taxon>metagenomes</taxon>
        <taxon>ecological metagenomes</taxon>
    </lineage>
</organism>
<dbReference type="PROSITE" id="PS51740">
    <property type="entry name" value="SPOVT_ABRB"/>
    <property type="match status" value="1"/>
</dbReference>
<gene>
    <name evidence="3" type="ORF">UFOPK3773_00701</name>
</gene>
<feature type="domain" description="SpoVT-AbrB" evidence="2">
    <location>
        <begin position="8"/>
        <end position="54"/>
    </location>
</feature>
<dbReference type="InterPro" id="IPR037914">
    <property type="entry name" value="SpoVT-AbrB_sf"/>
</dbReference>
<dbReference type="EMBL" id="CAFBNF010000055">
    <property type="protein sequence ID" value="CAB4938522.1"/>
    <property type="molecule type" value="Genomic_DNA"/>
</dbReference>
<evidence type="ECO:0000259" key="2">
    <source>
        <dbReference type="PROSITE" id="PS51740"/>
    </source>
</evidence>
<dbReference type="Pfam" id="PF04014">
    <property type="entry name" value="MazE_antitoxin"/>
    <property type="match status" value="1"/>
</dbReference>
<evidence type="ECO:0000313" key="3">
    <source>
        <dbReference type="EMBL" id="CAB4938522.1"/>
    </source>
</evidence>
<evidence type="ECO:0000256" key="1">
    <source>
        <dbReference type="SAM" id="MobiDB-lite"/>
    </source>
</evidence>
<dbReference type="GO" id="GO:0003677">
    <property type="term" value="F:DNA binding"/>
    <property type="evidence" value="ECO:0007669"/>
    <property type="project" value="InterPro"/>
</dbReference>
<name>A0A6J7J7V3_9ZZZZ</name>
<feature type="region of interest" description="Disordered" evidence="1">
    <location>
        <begin position="87"/>
        <end position="106"/>
    </location>
</feature>
<feature type="compositionally biased region" description="Low complexity" evidence="1">
    <location>
        <begin position="87"/>
        <end position="97"/>
    </location>
</feature>
<accession>A0A6J7J7V3</accession>
<protein>
    <submittedName>
        <fullName evidence="3">Unannotated protein</fullName>
    </submittedName>
</protein>
<dbReference type="AlphaFoldDB" id="A0A6J7J7V3"/>
<proteinExistence type="predicted"/>
<dbReference type="SMART" id="SM00966">
    <property type="entry name" value="SpoVT_AbrB"/>
    <property type="match status" value="1"/>
</dbReference>
<reference evidence="3" key="1">
    <citation type="submission" date="2020-05" db="EMBL/GenBank/DDBJ databases">
        <authorList>
            <person name="Chiriac C."/>
            <person name="Salcher M."/>
            <person name="Ghai R."/>
            <person name="Kavagutti S V."/>
        </authorList>
    </citation>
    <scope>NUCLEOTIDE SEQUENCE</scope>
</reference>
<dbReference type="SUPFAM" id="SSF89447">
    <property type="entry name" value="AbrB/MazE/MraZ-like"/>
    <property type="match status" value="1"/>
</dbReference>
<dbReference type="InterPro" id="IPR007159">
    <property type="entry name" value="SpoVT-AbrB_dom"/>
</dbReference>